<evidence type="ECO:0000256" key="10">
    <source>
        <dbReference type="ARBA" id="ARBA00023136"/>
    </source>
</evidence>
<comment type="cofactor">
    <cofactor evidence="1">
        <name>pyridoxal 5'-phosphate</name>
        <dbReference type="ChEBI" id="CHEBI:597326"/>
    </cofactor>
</comment>
<protein>
    <recommendedName>
        <fullName evidence="4">cysteine synthase</fullName>
        <ecNumber evidence="4">2.5.1.47</ecNumber>
    </recommendedName>
    <alternativeName>
        <fullName evidence="12">Cysteine synthase-like protein</fullName>
    </alternativeName>
</protein>
<dbReference type="GO" id="GO:0005741">
    <property type="term" value="C:mitochondrial outer membrane"/>
    <property type="evidence" value="ECO:0007669"/>
    <property type="project" value="UniProtKB-SubCell"/>
</dbReference>
<dbReference type="EC" id="2.5.1.47" evidence="4"/>
<evidence type="ECO:0000256" key="9">
    <source>
        <dbReference type="ARBA" id="ARBA00023128"/>
    </source>
</evidence>
<keyword evidence="9" id="KW-0496">Mitochondrion</keyword>
<evidence type="ECO:0000256" key="3">
    <source>
        <dbReference type="ARBA" id="ARBA00007103"/>
    </source>
</evidence>
<sequence>MGWQMTGRFGISPQLLLGLSLGVLLSASCRQIWAVVASRLTRDDDSTYAQGRIQTKGDDEAVKSEIRVGVEGLIGNTPLMKVKSLSDATGCEILAKVEMMNPGGSAKDRIALAIVEQAEADGLLRPNSGDVVYEGTSGSTGISLAMICRAKGYRAHICLPDDTSTEKVDLLEKLGAEVEKVPPASIVDRRQYVNQARARATDRNNDDSVEGRGLFADQFENEANWKAHCDHTGPEIYKQTGGNVDVFVTGAGTGGTISGVSRYLKQKLPKLKVVLADPPGSGLYNKVKYGVMFDIMEREGTRRRHQVDTLVEGIGINRVTRNFDVGMPLVDDAIRVTDKESLAMAKFLVEHDGLFVGSSTAVNCVAAAKYALKIGPGHTIVTIICDSGTRHLSKFWKAVGPVGGELPAVPLEDILNLSSTASTSRANTPVNG</sequence>
<dbReference type="GO" id="GO:0006535">
    <property type="term" value="P:cysteine biosynthetic process from serine"/>
    <property type="evidence" value="ECO:0007669"/>
    <property type="project" value="InterPro"/>
</dbReference>
<dbReference type="AlphaFoldDB" id="A0AAD7QRV7"/>
<dbReference type="PROSITE" id="PS00901">
    <property type="entry name" value="CYS_SYNTHASE"/>
    <property type="match status" value="1"/>
</dbReference>
<dbReference type="InterPro" id="IPR036052">
    <property type="entry name" value="TrpB-like_PALP_sf"/>
</dbReference>
<dbReference type="GO" id="GO:0004124">
    <property type="term" value="F:cysteine synthase activity"/>
    <property type="evidence" value="ECO:0007669"/>
    <property type="project" value="UniProtKB-EC"/>
</dbReference>
<evidence type="ECO:0000313" key="15">
    <source>
        <dbReference type="EMBL" id="KAJ8100295.1"/>
    </source>
</evidence>
<dbReference type="FunFam" id="3.40.50.1100:FF:000096">
    <property type="entry name" value="Related to cysteine synthase"/>
    <property type="match status" value="1"/>
</dbReference>
<keyword evidence="6" id="KW-0812">Transmembrane</keyword>
<feature type="domain" description="Tryptophan synthase beta chain-like PALP" evidence="14">
    <location>
        <begin position="71"/>
        <end position="386"/>
    </location>
</feature>
<comment type="catalytic activity">
    <reaction evidence="11">
        <text>O-acetyl-L-serine + hydrogen sulfide = L-cysteine + acetate</text>
        <dbReference type="Rhea" id="RHEA:14829"/>
        <dbReference type="ChEBI" id="CHEBI:29919"/>
        <dbReference type="ChEBI" id="CHEBI:30089"/>
        <dbReference type="ChEBI" id="CHEBI:35235"/>
        <dbReference type="ChEBI" id="CHEBI:58340"/>
        <dbReference type="EC" id="2.5.1.47"/>
    </reaction>
</comment>
<dbReference type="GeneID" id="80882672"/>
<accession>A0AAD7QRV7</accession>
<keyword evidence="16" id="KW-1185">Reference proteome</keyword>
<dbReference type="InterPro" id="IPR001216">
    <property type="entry name" value="P-phosphate_BS"/>
</dbReference>
<evidence type="ECO:0000256" key="8">
    <source>
        <dbReference type="ARBA" id="ARBA00022989"/>
    </source>
</evidence>
<keyword evidence="10" id="KW-0472">Membrane</keyword>
<evidence type="ECO:0000256" key="13">
    <source>
        <dbReference type="SAM" id="SignalP"/>
    </source>
</evidence>
<evidence type="ECO:0000256" key="11">
    <source>
        <dbReference type="ARBA" id="ARBA00047931"/>
    </source>
</evidence>
<organism evidence="15 16">
    <name type="scientific">Lipomyces tetrasporus</name>
    <dbReference type="NCBI Taxonomy" id="54092"/>
    <lineage>
        <taxon>Eukaryota</taxon>
        <taxon>Fungi</taxon>
        <taxon>Dikarya</taxon>
        <taxon>Ascomycota</taxon>
        <taxon>Saccharomycotina</taxon>
        <taxon>Lipomycetes</taxon>
        <taxon>Lipomycetales</taxon>
        <taxon>Lipomycetaceae</taxon>
        <taxon>Lipomyces</taxon>
    </lineage>
</organism>
<keyword evidence="13" id="KW-0732">Signal</keyword>
<comment type="subcellular location">
    <subcellularLocation>
        <location evidence="2">Mitochondrion outer membrane</location>
        <topology evidence="2">Single-pass membrane protein</topology>
    </subcellularLocation>
</comment>
<dbReference type="SUPFAM" id="SSF53686">
    <property type="entry name" value="Tryptophan synthase beta subunit-like PLP-dependent enzymes"/>
    <property type="match status" value="1"/>
</dbReference>
<dbReference type="InterPro" id="IPR050214">
    <property type="entry name" value="Cys_Synth/Cystath_Beta-Synth"/>
</dbReference>
<dbReference type="EMBL" id="JARPMG010000005">
    <property type="protein sequence ID" value="KAJ8100295.1"/>
    <property type="molecule type" value="Genomic_DNA"/>
</dbReference>
<dbReference type="RefSeq" id="XP_056043745.1">
    <property type="nucleotide sequence ID" value="XM_056187506.1"/>
</dbReference>
<keyword evidence="5" id="KW-0808">Transferase</keyword>
<dbReference type="CDD" id="cd01561">
    <property type="entry name" value="CBS_like"/>
    <property type="match status" value="1"/>
</dbReference>
<gene>
    <name evidence="15" type="ORF">POJ06DRAFT_252285</name>
</gene>
<keyword evidence="7" id="KW-1000">Mitochondrion outer membrane</keyword>
<evidence type="ECO:0000259" key="14">
    <source>
        <dbReference type="Pfam" id="PF00291"/>
    </source>
</evidence>
<dbReference type="Pfam" id="PF00291">
    <property type="entry name" value="PALP"/>
    <property type="match status" value="1"/>
</dbReference>
<evidence type="ECO:0000256" key="5">
    <source>
        <dbReference type="ARBA" id="ARBA00022679"/>
    </source>
</evidence>
<dbReference type="PANTHER" id="PTHR10314">
    <property type="entry name" value="CYSTATHIONINE BETA-SYNTHASE"/>
    <property type="match status" value="1"/>
</dbReference>
<name>A0AAD7QRV7_9ASCO</name>
<feature type="signal peptide" evidence="13">
    <location>
        <begin position="1"/>
        <end position="34"/>
    </location>
</feature>
<feature type="chain" id="PRO_5042210947" description="cysteine synthase" evidence="13">
    <location>
        <begin position="35"/>
        <end position="432"/>
    </location>
</feature>
<evidence type="ECO:0000313" key="16">
    <source>
        <dbReference type="Proteomes" id="UP001217417"/>
    </source>
</evidence>
<evidence type="ECO:0000256" key="4">
    <source>
        <dbReference type="ARBA" id="ARBA00012681"/>
    </source>
</evidence>
<comment type="caution">
    <text evidence="15">The sequence shown here is derived from an EMBL/GenBank/DDBJ whole genome shotgun (WGS) entry which is preliminary data.</text>
</comment>
<keyword evidence="8" id="KW-1133">Transmembrane helix</keyword>
<evidence type="ECO:0000256" key="12">
    <source>
        <dbReference type="ARBA" id="ARBA00078545"/>
    </source>
</evidence>
<dbReference type="Gene3D" id="3.40.50.1100">
    <property type="match status" value="2"/>
</dbReference>
<evidence type="ECO:0000256" key="7">
    <source>
        <dbReference type="ARBA" id="ARBA00022787"/>
    </source>
</evidence>
<reference evidence="15" key="1">
    <citation type="submission" date="2023-03" db="EMBL/GenBank/DDBJ databases">
        <title>Near-Complete genome sequence of Lipomyces tetrasporous NRRL Y-64009, an oleaginous yeast capable of growing on lignocellulosic hydrolysates.</title>
        <authorList>
            <consortium name="Lawrence Berkeley National Laboratory"/>
            <person name="Jagtap S.S."/>
            <person name="Liu J.-J."/>
            <person name="Walukiewicz H.E."/>
            <person name="Pangilinan J."/>
            <person name="Lipzen A."/>
            <person name="Ahrendt S."/>
            <person name="Koriabine M."/>
            <person name="Cobaugh K."/>
            <person name="Salamov A."/>
            <person name="Yoshinaga Y."/>
            <person name="Ng V."/>
            <person name="Daum C."/>
            <person name="Grigoriev I.V."/>
            <person name="Slininger P.J."/>
            <person name="Dien B.S."/>
            <person name="Jin Y.-S."/>
            <person name="Rao C.V."/>
        </authorList>
    </citation>
    <scope>NUCLEOTIDE SEQUENCE</scope>
    <source>
        <strain evidence="15">NRRL Y-64009</strain>
    </source>
</reference>
<evidence type="ECO:0000256" key="2">
    <source>
        <dbReference type="ARBA" id="ARBA00004572"/>
    </source>
</evidence>
<proteinExistence type="inferred from homology"/>
<dbReference type="Proteomes" id="UP001217417">
    <property type="component" value="Unassembled WGS sequence"/>
</dbReference>
<comment type="similarity">
    <text evidence="3">Belongs to the cysteine synthase/cystathionine beta-synthase family.</text>
</comment>
<evidence type="ECO:0000256" key="1">
    <source>
        <dbReference type="ARBA" id="ARBA00001933"/>
    </source>
</evidence>
<dbReference type="InterPro" id="IPR001926">
    <property type="entry name" value="TrpB-like_PALP"/>
</dbReference>
<evidence type="ECO:0000256" key="6">
    <source>
        <dbReference type="ARBA" id="ARBA00022692"/>
    </source>
</evidence>